<dbReference type="Proteomes" id="UP001143981">
    <property type="component" value="Unassembled WGS sequence"/>
</dbReference>
<feature type="domain" description="Pus10 N-terminal eukaryotes" evidence="8">
    <location>
        <begin position="79"/>
        <end position="240"/>
    </location>
</feature>
<evidence type="ECO:0000256" key="2">
    <source>
        <dbReference type="ARBA" id="ARBA00012787"/>
    </source>
</evidence>
<dbReference type="EMBL" id="JANBOI010000145">
    <property type="protein sequence ID" value="KAJ1733375.1"/>
    <property type="molecule type" value="Genomic_DNA"/>
</dbReference>
<dbReference type="PANTHER" id="PTHR21568:SF0">
    <property type="entry name" value="TRNA PSEUDOURIDINE SYNTHASE PUS10"/>
    <property type="match status" value="1"/>
</dbReference>
<dbReference type="SUPFAM" id="SSF55120">
    <property type="entry name" value="Pseudouridine synthase"/>
    <property type="match status" value="1"/>
</dbReference>
<sequence length="506" mass="53409">MADAVVTALAGSVGRPGAKYQTVEQAKDAAAALSAIGLCGLCILRFIHVPLGPAYQDESTVAVHEALGVRAADAAGAVCPACLGSLCPGIAKQVVDEYKSQGYDASDVTIAVELPKSFYVRHRAMQLFCSASSAVQASAADMVGVKDAVKHIISQRLAAECGVAATIDGDMRIEVTFAHPDSAEEHQFLVQRQPAAPSARTKGKPAPAAGADTKAAIVSAIAACSDANFRARFPCPPLPVASAATIGALVLKRASLFVGGRYLKLERHISQTPFVVEGRRVTELSVAEIIGEPLMALTRCDSYNLVGSGREDADVRMLGDGRPFYIECINPRTTRVSPAQIKEIEDSLTRSGSPVQVRRLQLIAPEDTAIIKEGEEHKSKKYCALVWIACPLTAEKLAAINEAGKKGLVLQQKTPIRVLQRRAPLTRPKKILSLEVEPIEGRFYKVRIESEAGTYIKEFVHGDLGRTVPSLAGLAGATADIIELDVESVSLEFPPAGAGASAGAGA</sequence>
<reference evidence="10" key="1">
    <citation type="submission" date="2022-07" db="EMBL/GenBank/DDBJ databases">
        <title>Phylogenomic reconstructions and comparative analyses of Kickxellomycotina fungi.</title>
        <authorList>
            <person name="Reynolds N.K."/>
            <person name="Stajich J.E."/>
            <person name="Barry K."/>
            <person name="Grigoriev I.V."/>
            <person name="Crous P."/>
            <person name="Smith M.E."/>
        </authorList>
    </citation>
    <scope>NUCLEOTIDE SEQUENCE</scope>
    <source>
        <strain evidence="10">BCRC 34381</strain>
    </source>
</reference>
<evidence type="ECO:0000313" key="11">
    <source>
        <dbReference type="Proteomes" id="UP001143981"/>
    </source>
</evidence>
<dbReference type="InterPro" id="IPR039894">
    <property type="entry name" value="Pus10-like"/>
</dbReference>
<feature type="domain" description="Pus10-like C-terminal" evidence="9">
    <location>
        <begin position="257"/>
        <end position="489"/>
    </location>
</feature>
<dbReference type="GO" id="GO:0003723">
    <property type="term" value="F:RNA binding"/>
    <property type="evidence" value="ECO:0007669"/>
    <property type="project" value="InterPro"/>
</dbReference>
<evidence type="ECO:0000256" key="4">
    <source>
        <dbReference type="ARBA" id="ARBA00023235"/>
    </source>
</evidence>
<dbReference type="AlphaFoldDB" id="A0A9W8D0G7"/>
<evidence type="ECO:0000256" key="7">
    <source>
        <dbReference type="ARBA" id="ARBA00083669"/>
    </source>
</evidence>
<dbReference type="GO" id="GO:0160148">
    <property type="term" value="F:tRNA pseudouridine(55) synthase activity"/>
    <property type="evidence" value="ECO:0007669"/>
    <property type="project" value="UniProtKB-EC"/>
</dbReference>
<comment type="similarity">
    <text evidence="1">Belongs to the pseudouridine synthase Pus10 family.</text>
</comment>
<evidence type="ECO:0000256" key="1">
    <source>
        <dbReference type="ARBA" id="ARBA00009652"/>
    </source>
</evidence>
<proteinExistence type="inferred from homology"/>
<dbReference type="Gene3D" id="3.30.70.3190">
    <property type="match status" value="1"/>
</dbReference>
<dbReference type="EC" id="5.4.99.25" evidence="2"/>
<dbReference type="OrthoDB" id="271937at2759"/>
<keyword evidence="11" id="KW-1185">Reference proteome</keyword>
<dbReference type="FunFam" id="3.30.70.2510:FF:000001">
    <property type="entry name" value="tRNA pseudouridine synthase Pus10"/>
    <property type="match status" value="1"/>
</dbReference>
<dbReference type="InterPro" id="IPR020103">
    <property type="entry name" value="PsdUridine_synth_cat_dom_sf"/>
</dbReference>
<accession>A0A9W8D0G7</accession>
<evidence type="ECO:0000256" key="5">
    <source>
        <dbReference type="ARBA" id="ARBA00075270"/>
    </source>
</evidence>
<protein>
    <recommendedName>
        <fullName evidence="2">tRNA pseudouridine(55) synthase</fullName>
        <ecNumber evidence="2">5.4.99.25</ecNumber>
    </recommendedName>
    <alternativeName>
        <fullName evidence="7">tRNA pseudouridine 55 synthase</fullName>
    </alternativeName>
    <alternativeName>
        <fullName evidence="5">tRNA pseudouridylate synthase</fullName>
    </alternativeName>
    <alternativeName>
        <fullName evidence="6">tRNA-uridine isomerase</fullName>
    </alternativeName>
</protein>
<evidence type="ECO:0000256" key="3">
    <source>
        <dbReference type="ARBA" id="ARBA00022694"/>
    </source>
</evidence>
<dbReference type="Pfam" id="PF21238">
    <property type="entry name" value="Pus10_C"/>
    <property type="match status" value="1"/>
</dbReference>
<evidence type="ECO:0000259" key="8">
    <source>
        <dbReference type="Pfam" id="PF21237"/>
    </source>
</evidence>
<dbReference type="FunFam" id="3.30.70.3190:FF:000001">
    <property type="entry name" value="tRNA pseudouridine synthase Pus10"/>
    <property type="match status" value="1"/>
</dbReference>
<evidence type="ECO:0000313" key="10">
    <source>
        <dbReference type="EMBL" id="KAJ1733375.1"/>
    </source>
</evidence>
<name>A0A9W8D0G7_9FUNG</name>
<dbReference type="GO" id="GO:0031119">
    <property type="term" value="P:tRNA pseudouridine synthesis"/>
    <property type="evidence" value="ECO:0007669"/>
    <property type="project" value="UniProtKB-ARBA"/>
</dbReference>
<keyword evidence="3" id="KW-0819">tRNA processing</keyword>
<comment type="caution">
    <text evidence="10">The sequence shown here is derived from an EMBL/GenBank/DDBJ whole genome shotgun (WGS) entry which is preliminary data.</text>
</comment>
<gene>
    <name evidence="10" type="ORF">LPJ61_001598</name>
</gene>
<dbReference type="PANTHER" id="PTHR21568">
    <property type="entry name" value="TRNA PSEUDOURIDINE SYNTHASE PUS10"/>
    <property type="match status" value="1"/>
</dbReference>
<dbReference type="Pfam" id="PF21237">
    <property type="entry name" value="Pus10_N_euk"/>
    <property type="match status" value="1"/>
</dbReference>
<evidence type="ECO:0000256" key="6">
    <source>
        <dbReference type="ARBA" id="ARBA00079393"/>
    </source>
</evidence>
<keyword evidence="4" id="KW-0413">Isomerase</keyword>
<organism evidence="10 11">
    <name type="scientific">Coemansia biformis</name>
    <dbReference type="NCBI Taxonomy" id="1286918"/>
    <lineage>
        <taxon>Eukaryota</taxon>
        <taxon>Fungi</taxon>
        <taxon>Fungi incertae sedis</taxon>
        <taxon>Zoopagomycota</taxon>
        <taxon>Kickxellomycotina</taxon>
        <taxon>Kickxellomycetes</taxon>
        <taxon>Kickxellales</taxon>
        <taxon>Kickxellaceae</taxon>
        <taxon>Coemansia</taxon>
    </lineage>
</organism>
<evidence type="ECO:0000259" key="9">
    <source>
        <dbReference type="Pfam" id="PF21238"/>
    </source>
</evidence>
<dbReference type="Gene3D" id="3.30.70.2510">
    <property type="match status" value="1"/>
</dbReference>
<dbReference type="InterPro" id="IPR048742">
    <property type="entry name" value="Pus10_N_euk"/>
</dbReference>
<dbReference type="InterPro" id="IPR048741">
    <property type="entry name" value="Pus10-like_C"/>
</dbReference>